<name>A0A494VP85_9SPHI</name>
<evidence type="ECO:0000313" key="1">
    <source>
        <dbReference type="EMBL" id="AYL96534.1"/>
    </source>
</evidence>
<proteinExistence type="predicted"/>
<dbReference type="SUPFAM" id="SSF88659">
    <property type="entry name" value="Sigma3 and sigma4 domains of RNA polymerase sigma factors"/>
    <property type="match status" value="1"/>
</dbReference>
<dbReference type="InterPro" id="IPR013325">
    <property type="entry name" value="RNA_pol_sigma_r2"/>
</dbReference>
<dbReference type="GO" id="GO:0006352">
    <property type="term" value="P:DNA-templated transcription initiation"/>
    <property type="evidence" value="ECO:0007669"/>
    <property type="project" value="InterPro"/>
</dbReference>
<dbReference type="Proteomes" id="UP000270046">
    <property type="component" value="Chromosome"/>
</dbReference>
<keyword evidence="2" id="KW-1185">Reference proteome</keyword>
<dbReference type="Gene3D" id="1.10.1740.10">
    <property type="match status" value="1"/>
</dbReference>
<accession>A0A494VP85</accession>
<dbReference type="KEGG" id="muh:HYN43_015045"/>
<sequence>MSNTLSQTKSLKSISERDIVLGLKSIENDALITQYQNEFYRRYAPYVFKLSVQRCQIFADADDFAKEIMQLTFIKALKTINNFTIALGIDDVILKKMIKAWLGRIANNNFNKLYAEYKNEEVELETVATIEPTYDLFEELFNPVPEEQPSAVLILLREAMEQLKEIDKHIIISYAAENCLYTTQHIRDSTMKILCETYNTTPDNIRQRKNRALKKIKLFCFKN</sequence>
<dbReference type="EMBL" id="CP032869">
    <property type="protein sequence ID" value="AYL96534.1"/>
    <property type="molecule type" value="Genomic_DNA"/>
</dbReference>
<dbReference type="RefSeq" id="WP_119410131.1">
    <property type="nucleotide sequence ID" value="NZ_CP032869.1"/>
</dbReference>
<dbReference type="OrthoDB" id="1492347at2"/>
<protein>
    <submittedName>
        <fullName evidence="1">Sigma-70 family RNA polymerase sigma factor</fullName>
    </submittedName>
</protein>
<reference evidence="1 2" key="1">
    <citation type="submission" date="2018-10" db="EMBL/GenBank/DDBJ databases">
        <title>Genome sequencing of Mucilaginibacter sp. HYN0043.</title>
        <authorList>
            <person name="Kim M."/>
            <person name="Yi H."/>
        </authorList>
    </citation>
    <scope>NUCLEOTIDE SEQUENCE [LARGE SCALE GENOMIC DNA]</scope>
    <source>
        <strain evidence="1 2">HYN0043</strain>
    </source>
</reference>
<dbReference type="GO" id="GO:0003700">
    <property type="term" value="F:DNA-binding transcription factor activity"/>
    <property type="evidence" value="ECO:0007669"/>
    <property type="project" value="InterPro"/>
</dbReference>
<gene>
    <name evidence="1" type="ORF">HYN43_015045</name>
</gene>
<dbReference type="AlphaFoldDB" id="A0A494VP85"/>
<organism evidence="1 2">
    <name type="scientific">Mucilaginibacter celer</name>
    <dbReference type="NCBI Taxonomy" id="2305508"/>
    <lineage>
        <taxon>Bacteria</taxon>
        <taxon>Pseudomonadati</taxon>
        <taxon>Bacteroidota</taxon>
        <taxon>Sphingobacteriia</taxon>
        <taxon>Sphingobacteriales</taxon>
        <taxon>Sphingobacteriaceae</taxon>
        <taxon>Mucilaginibacter</taxon>
    </lineage>
</organism>
<evidence type="ECO:0000313" key="2">
    <source>
        <dbReference type="Proteomes" id="UP000270046"/>
    </source>
</evidence>
<dbReference type="SUPFAM" id="SSF88946">
    <property type="entry name" value="Sigma2 domain of RNA polymerase sigma factors"/>
    <property type="match status" value="1"/>
</dbReference>
<dbReference type="InterPro" id="IPR013324">
    <property type="entry name" value="RNA_pol_sigma_r3/r4-like"/>
</dbReference>